<name>A0ABN8IX61_9NEOP</name>
<organism evidence="1 2">
    <name type="scientific">Iphiclides podalirius</name>
    <name type="common">scarce swallowtail</name>
    <dbReference type="NCBI Taxonomy" id="110791"/>
    <lineage>
        <taxon>Eukaryota</taxon>
        <taxon>Metazoa</taxon>
        <taxon>Ecdysozoa</taxon>
        <taxon>Arthropoda</taxon>
        <taxon>Hexapoda</taxon>
        <taxon>Insecta</taxon>
        <taxon>Pterygota</taxon>
        <taxon>Neoptera</taxon>
        <taxon>Endopterygota</taxon>
        <taxon>Lepidoptera</taxon>
        <taxon>Glossata</taxon>
        <taxon>Ditrysia</taxon>
        <taxon>Papilionoidea</taxon>
        <taxon>Papilionidae</taxon>
        <taxon>Papilioninae</taxon>
        <taxon>Iphiclides</taxon>
    </lineage>
</organism>
<reference evidence="1" key="1">
    <citation type="submission" date="2022-03" db="EMBL/GenBank/DDBJ databases">
        <authorList>
            <person name="Martin H S."/>
        </authorList>
    </citation>
    <scope>NUCLEOTIDE SEQUENCE</scope>
</reference>
<keyword evidence="2" id="KW-1185">Reference proteome</keyword>
<gene>
    <name evidence="1" type="ORF">IPOD504_LOCUS13596</name>
</gene>
<evidence type="ECO:0000313" key="2">
    <source>
        <dbReference type="Proteomes" id="UP000837857"/>
    </source>
</evidence>
<proteinExistence type="predicted"/>
<accession>A0ABN8IX61</accession>
<sequence length="107" mass="12108">MNSAPVFGRLESVEDHDLRYEVIEVRCRVGEKNPPVSRSRNKGLPVANRSLCDDWQYRRNCFHRINIGSRRPGSTTGTHGAFELHTKRSTWAGLCKESAESPAVLKI</sequence>
<evidence type="ECO:0000313" key="1">
    <source>
        <dbReference type="EMBL" id="CAH2066817.1"/>
    </source>
</evidence>
<protein>
    <submittedName>
        <fullName evidence="1">Uncharacterized protein</fullName>
    </submittedName>
</protein>
<feature type="non-terminal residue" evidence="1">
    <location>
        <position position="107"/>
    </location>
</feature>
<dbReference type="Proteomes" id="UP000837857">
    <property type="component" value="Chromosome 4"/>
</dbReference>
<dbReference type="EMBL" id="OW152816">
    <property type="protein sequence ID" value="CAH2066817.1"/>
    <property type="molecule type" value="Genomic_DNA"/>
</dbReference>